<dbReference type="STRING" id="1385699.A7A78_13045"/>
<dbReference type="RefSeq" id="WP_068762031.1">
    <property type="nucleotide sequence ID" value="NZ_LXIE01000022.1"/>
</dbReference>
<accession>A0A1A9LD69</accession>
<dbReference type="Proteomes" id="UP000077552">
    <property type="component" value="Unassembled WGS sequence"/>
</dbReference>
<dbReference type="NCBIfam" id="TIGR01444">
    <property type="entry name" value="fkbM_fam"/>
    <property type="match status" value="1"/>
</dbReference>
<dbReference type="InterPro" id="IPR053188">
    <property type="entry name" value="FkbM_Methyltransferase"/>
</dbReference>
<dbReference type="OrthoDB" id="9812600at2"/>
<evidence type="ECO:0000313" key="2">
    <source>
        <dbReference type="EMBL" id="OAD91220.1"/>
    </source>
</evidence>
<keyword evidence="2" id="KW-0808">Transferase</keyword>
<reference evidence="2 3" key="1">
    <citation type="submission" date="2016-05" db="EMBL/GenBank/DDBJ databases">
        <title>Genome sequencing of Vitellibacter soesokkakensis RSSK-12.</title>
        <authorList>
            <person name="Thevarajoo S."/>
            <person name="Selvaratnam C."/>
            <person name="Goh K.M."/>
            <person name="Chan K.-G."/>
            <person name="Chong C.S."/>
        </authorList>
    </citation>
    <scope>NUCLEOTIDE SEQUENCE [LARGE SCALE GENOMIC DNA]</scope>
    <source>
        <strain evidence="2 3">RSSK-12</strain>
    </source>
</reference>
<feature type="domain" description="Methyltransferase FkbM" evidence="1">
    <location>
        <begin position="60"/>
        <end position="220"/>
    </location>
</feature>
<organism evidence="2 3">
    <name type="scientific">Aequorivita soesokkakensis</name>
    <dbReference type="NCBI Taxonomy" id="1385699"/>
    <lineage>
        <taxon>Bacteria</taxon>
        <taxon>Pseudomonadati</taxon>
        <taxon>Bacteroidota</taxon>
        <taxon>Flavobacteriia</taxon>
        <taxon>Flavobacteriales</taxon>
        <taxon>Flavobacteriaceae</taxon>
        <taxon>Aequorivita</taxon>
    </lineage>
</organism>
<dbReference type="GO" id="GO:0032259">
    <property type="term" value="P:methylation"/>
    <property type="evidence" value="ECO:0007669"/>
    <property type="project" value="UniProtKB-KW"/>
</dbReference>
<keyword evidence="2" id="KW-0489">Methyltransferase</keyword>
<dbReference type="Pfam" id="PF05050">
    <property type="entry name" value="Methyltransf_21"/>
    <property type="match status" value="1"/>
</dbReference>
<gene>
    <name evidence="2" type="ORF">A7A78_13045</name>
</gene>
<protein>
    <submittedName>
        <fullName evidence="2">FkbM family methyltransferase</fullName>
    </submittedName>
</protein>
<dbReference type="PANTHER" id="PTHR36973:SF4">
    <property type="entry name" value="NODULATION PROTEIN"/>
    <property type="match status" value="1"/>
</dbReference>
<dbReference type="EMBL" id="LXIE01000022">
    <property type="protein sequence ID" value="OAD91220.1"/>
    <property type="molecule type" value="Genomic_DNA"/>
</dbReference>
<name>A0A1A9LD69_9FLAO</name>
<dbReference type="AlphaFoldDB" id="A0A1A9LD69"/>
<proteinExistence type="predicted"/>
<keyword evidence="3" id="KW-1185">Reference proteome</keyword>
<sequence length="256" mass="28842">MSFKSSLKNIVSVLIKPIATKAGYVKKSGSKAPSFEKDKLLENFFSNIKTMGFTPKHIVDVGANHGTWTREAIKYFPTAQFSLIEPQNWLQPSFQDLLDNNPKIKYYPMGVGSEVGSFKFTIVDRDDSCSFRFTEEEAKARGFEQKEIAVSTINELFKDAQPAPDLIKIDAEGLDLRVLEGASNFFGTTEILMVEAGVGNKNIENNALNVIAFMDKKGYSLFEITEMNRPFKPKMLWLLELVFVKRGGILDKFEVI</sequence>
<dbReference type="SUPFAM" id="SSF53335">
    <property type="entry name" value="S-adenosyl-L-methionine-dependent methyltransferases"/>
    <property type="match status" value="1"/>
</dbReference>
<evidence type="ECO:0000313" key="3">
    <source>
        <dbReference type="Proteomes" id="UP000077552"/>
    </source>
</evidence>
<comment type="caution">
    <text evidence="2">The sequence shown here is derived from an EMBL/GenBank/DDBJ whole genome shotgun (WGS) entry which is preliminary data.</text>
</comment>
<dbReference type="Gene3D" id="3.40.50.150">
    <property type="entry name" value="Vaccinia Virus protein VP39"/>
    <property type="match status" value="1"/>
</dbReference>
<dbReference type="InterPro" id="IPR006342">
    <property type="entry name" value="FkbM_mtfrase"/>
</dbReference>
<dbReference type="GO" id="GO:0008168">
    <property type="term" value="F:methyltransferase activity"/>
    <property type="evidence" value="ECO:0007669"/>
    <property type="project" value="UniProtKB-KW"/>
</dbReference>
<dbReference type="InterPro" id="IPR029063">
    <property type="entry name" value="SAM-dependent_MTases_sf"/>
</dbReference>
<evidence type="ECO:0000259" key="1">
    <source>
        <dbReference type="Pfam" id="PF05050"/>
    </source>
</evidence>
<dbReference type="PANTHER" id="PTHR36973">
    <property type="entry name" value="SLL1456 PROTEIN-RELATED"/>
    <property type="match status" value="1"/>
</dbReference>